<sequence>MTQGAGAPPVTHQLPQAAAATARIAAPPPFAPDEGSNPRRMYSAPPALPLAGEEHSSGRGSTPTEQRAPYEDDPAFQGVIIGSSDASSGPSAGPAGPSSTSALAALPPPPPHLPALYGFGAAAAAAGGLLEAPAAAAAAAAAATGGAAAPRPPSPDRLIIGYYYHHDLYRGSDELQRNQRPGGAAAVAPGPAWPAWGFGGQQGRGTARGRGGGSSGGAYVEDAAVPLLHGMGAEAAEPAGPIGGGGGGLGGGWGRAAGALPGAGTHLLRHHLQGLRQQYGTGTYGGGGGGGGAESGDGGGALSRWRSELDAPLSQARRRCLRDIFLLLSASLAAAAVLGAAALASPVAVHPGGGGSRDGGDFDVANLRDLFSDAIAGLGQLLALPWVLPLAAVLSAGTLLALALSEATRRRHPTNAWAAFGAFTAGQALLVGCLTVRLPSCLLTTAYGLAALGTAAVAARAHHLLRDGFAAAATAAAARAAARQRRQLHHQQLLRELAAGGEGGGVGGTGSTGGGGLASAVGGSSGVAIPGAAVALPSGVEEGALAAAEDLAGAEETGHDMGVGEAVLCAAGGVLMGWGAIALAGIILAAAATHGSGSSATAANDVIIAASGVGGGGAGGGRGGSVHCAAAVPAAAVVAMAFCAFAVADVFALVGGYHAYGVRLQPLEPPPQPYTVHTAPHTSAYTAQHPHAARVPGADPFAVGGWRGGVGAGGGGGGGRSGRWAEAAYAALGVYLDPLCLALYGLHHLQVRLMHRRSRSRARSAAEAGAEVAEAEGSRAGPGANSGPAAGAGAAAGAAPMKRQGV</sequence>
<feature type="transmembrane region" description="Helical" evidence="6">
    <location>
        <begin position="444"/>
        <end position="461"/>
    </location>
</feature>
<feature type="transmembrane region" description="Helical" evidence="6">
    <location>
        <begin position="630"/>
        <end position="654"/>
    </location>
</feature>
<gene>
    <name evidence="8" type="ORF">CHLRE_07g337700v5</name>
</gene>
<evidence type="ECO:0000256" key="2">
    <source>
        <dbReference type="ARBA" id="ARBA00022692"/>
    </source>
</evidence>
<feature type="compositionally biased region" description="Low complexity" evidence="5">
    <location>
        <begin position="82"/>
        <end position="105"/>
    </location>
</feature>
<evidence type="ECO:0000256" key="4">
    <source>
        <dbReference type="ARBA" id="ARBA00023136"/>
    </source>
</evidence>
<dbReference type="PANTHER" id="PTHR23291">
    <property type="entry name" value="BAX INHIBITOR-RELATED"/>
    <property type="match status" value="1"/>
</dbReference>
<name>A0A2K3DKC0_CHLRE</name>
<evidence type="ECO:0000256" key="6">
    <source>
        <dbReference type="SAM" id="Phobius"/>
    </source>
</evidence>
<evidence type="ECO:0000259" key="7">
    <source>
        <dbReference type="PROSITE" id="PS50206"/>
    </source>
</evidence>
<dbReference type="InParanoid" id="A0A2K3DKC0"/>
<feature type="domain" description="Rhodanese" evidence="7">
    <location>
        <begin position="626"/>
        <end position="669"/>
    </location>
</feature>
<keyword evidence="4 6" id="KW-0472">Membrane</keyword>
<dbReference type="GO" id="GO:0005262">
    <property type="term" value="F:calcium channel activity"/>
    <property type="evidence" value="ECO:0000318"/>
    <property type="project" value="GO_Central"/>
</dbReference>
<organism evidence="8 9">
    <name type="scientific">Chlamydomonas reinhardtii</name>
    <name type="common">Chlamydomonas smithii</name>
    <dbReference type="NCBI Taxonomy" id="3055"/>
    <lineage>
        <taxon>Eukaryota</taxon>
        <taxon>Viridiplantae</taxon>
        <taxon>Chlorophyta</taxon>
        <taxon>core chlorophytes</taxon>
        <taxon>Chlorophyceae</taxon>
        <taxon>CS clade</taxon>
        <taxon>Chlamydomonadales</taxon>
        <taxon>Chlamydomonadaceae</taxon>
        <taxon>Chlamydomonas</taxon>
    </lineage>
</organism>
<dbReference type="GeneID" id="66054093"/>
<feature type="compositionally biased region" description="Gly residues" evidence="5">
    <location>
        <begin position="282"/>
        <end position="301"/>
    </location>
</feature>
<dbReference type="Gramene" id="PNW80973">
    <property type="protein sequence ID" value="PNW80973"/>
    <property type="gene ID" value="CHLRE_07g337700v5"/>
</dbReference>
<dbReference type="GO" id="GO:0030968">
    <property type="term" value="P:endoplasmic reticulum unfolded protein response"/>
    <property type="evidence" value="ECO:0000318"/>
    <property type="project" value="GO_Central"/>
</dbReference>
<dbReference type="Proteomes" id="UP000006906">
    <property type="component" value="Chromosome 7"/>
</dbReference>
<accession>A0A2K3DKC0</accession>
<evidence type="ECO:0000256" key="5">
    <source>
        <dbReference type="SAM" id="MobiDB-lite"/>
    </source>
</evidence>
<feature type="region of interest" description="Disordered" evidence="5">
    <location>
        <begin position="279"/>
        <end position="301"/>
    </location>
</feature>
<dbReference type="InterPro" id="IPR001763">
    <property type="entry name" value="Rhodanese-like_dom"/>
</dbReference>
<keyword evidence="3 6" id="KW-1133">Transmembrane helix</keyword>
<evidence type="ECO:0000256" key="1">
    <source>
        <dbReference type="ARBA" id="ARBA00004141"/>
    </source>
</evidence>
<dbReference type="EMBL" id="CM008968">
    <property type="protein sequence ID" value="PNW80973.1"/>
    <property type="molecule type" value="Genomic_DNA"/>
</dbReference>
<evidence type="ECO:0000313" key="9">
    <source>
        <dbReference type="Proteomes" id="UP000006906"/>
    </source>
</evidence>
<keyword evidence="2 6" id="KW-0812">Transmembrane</keyword>
<evidence type="ECO:0000256" key="3">
    <source>
        <dbReference type="ARBA" id="ARBA00022989"/>
    </source>
</evidence>
<reference evidence="8 9" key="1">
    <citation type="journal article" date="2007" name="Science">
        <title>The Chlamydomonas genome reveals the evolution of key animal and plant functions.</title>
        <authorList>
            <person name="Merchant S.S."/>
            <person name="Prochnik S.E."/>
            <person name="Vallon O."/>
            <person name="Harris E.H."/>
            <person name="Karpowicz S.J."/>
            <person name="Witman G.B."/>
            <person name="Terry A."/>
            <person name="Salamov A."/>
            <person name="Fritz-Laylin L.K."/>
            <person name="Marechal-Drouard L."/>
            <person name="Marshall W.F."/>
            <person name="Qu L.H."/>
            <person name="Nelson D.R."/>
            <person name="Sanderfoot A.A."/>
            <person name="Spalding M.H."/>
            <person name="Kapitonov V.V."/>
            <person name="Ren Q."/>
            <person name="Ferris P."/>
            <person name="Lindquist E."/>
            <person name="Shapiro H."/>
            <person name="Lucas S.M."/>
            <person name="Grimwood J."/>
            <person name="Schmutz J."/>
            <person name="Cardol P."/>
            <person name="Cerutti H."/>
            <person name="Chanfreau G."/>
            <person name="Chen C.L."/>
            <person name="Cognat V."/>
            <person name="Croft M.T."/>
            <person name="Dent R."/>
            <person name="Dutcher S."/>
            <person name="Fernandez E."/>
            <person name="Fukuzawa H."/>
            <person name="Gonzalez-Ballester D."/>
            <person name="Gonzalez-Halphen D."/>
            <person name="Hallmann A."/>
            <person name="Hanikenne M."/>
            <person name="Hippler M."/>
            <person name="Inwood W."/>
            <person name="Jabbari K."/>
            <person name="Kalanon M."/>
            <person name="Kuras R."/>
            <person name="Lefebvre P.A."/>
            <person name="Lemaire S.D."/>
            <person name="Lobanov A.V."/>
            <person name="Lohr M."/>
            <person name="Manuell A."/>
            <person name="Meier I."/>
            <person name="Mets L."/>
            <person name="Mittag M."/>
            <person name="Mittelmeier T."/>
            <person name="Moroney J.V."/>
            <person name="Moseley J."/>
            <person name="Napoli C."/>
            <person name="Nedelcu A.M."/>
            <person name="Niyogi K."/>
            <person name="Novoselov S.V."/>
            <person name="Paulsen I.T."/>
            <person name="Pazour G."/>
            <person name="Purton S."/>
            <person name="Ral J.P."/>
            <person name="Riano-Pachon D.M."/>
            <person name="Riekhof W."/>
            <person name="Rymarquis L."/>
            <person name="Schroda M."/>
            <person name="Stern D."/>
            <person name="Umen J."/>
            <person name="Willows R."/>
            <person name="Wilson N."/>
            <person name="Zimmer S.L."/>
            <person name="Allmer J."/>
            <person name="Balk J."/>
            <person name="Bisova K."/>
            <person name="Chen C.J."/>
            <person name="Elias M."/>
            <person name="Gendler K."/>
            <person name="Hauser C."/>
            <person name="Lamb M.R."/>
            <person name="Ledford H."/>
            <person name="Long J.C."/>
            <person name="Minagawa J."/>
            <person name="Page M.D."/>
            <person name="Pan J."/>
            <person name="Pootakham W."/>
            <person name="Roje S."/>
            <person name="Rose A."/>
            <person name="Stahlberg E."/>
            <person name="Terauchi A.M."/>
            <person name="Yang P."/>
            <person name="Ball S."/>
            <person name="Bowler C."/>
            <person name="Dieckmann C.L."/>
            <person name="Gladyshev V.N."/>
            <person name="Green P."/>
            <person name="Jorgensen R."/>
            <person name="Mayfield S."/>
            <person name="Mueller-Roeber B."/>
            <person name="Rajamani S."/>
            <person name="Sayre R.T."/>
            <person name="Brokstein P."/>
            <person name="Dubchak I."/>
            <person name="Goodstein D."/>
            <person name="Hornick L."/>
            <person name="Huang Y.W."/>
            <person name="Jhaveri J."/>
            <person name="Luo Y."/>
            <person name="Martinez D."/>
            <person name="Ngau W.C."/>
            <person name="Otillar B."/>
            <person name="Poliakov A."/>
            <person name="Porter A."/>
            <person name="Szajkowski L."/>
            <person name="Werner G."/>
            <person name="Zhou K."/>
            <person name="Grigoriev I.V."/>
            <person name="Rokhsar D.S."/>
            <person name="Grossman A.R."/>
        </authorList>
    </citation>
    <scope>NUCLEOTIDE SEQUENCE [LARGE SCALE GENOMIC DNA]</scope>
    <source>
        <strain evidence="9">CC-503</strain>
    </source>
</reference>
<dbReference type="GO" id="GO:0016020">
    <property type="term" value="C:membrane"/>
    <property type="evidence" value="ECO:0000318"/>
    <property type="project" value="GO_Central"/>
</dbReference>
<proteinExistence type="predicted"/>
<dbReference type="KEGG" id="cre:CHLRE_07g337700v5"/>
<dbReference type="RefSeq" id="XP_042922860.1">
    <property type="nucleotide sequence ID" value="XM_043064292.1"/>
</dbReference>
<comment type="subcellular location">
    <subcellularLocation>
        <location evidence="1">Membrane</location>
        <topology evidence="1">Multi-pass membrane protein</topology>
    </subcellularLocation>
</comment>
<dbReference type="PANTHER" id="PTHR23291:SF50">
    <property type="entry name" value="PROTEIN LIFEGUARD 4"/>
    <property type="match status" value="1"/>
</dbReference>
<dbReference type="AlphaFoldDB" id="A0A2K3DKC0"/>
<dbReference type="InterPro" id="IPR006214">
    <property type="entry name" value="Bax_inhibitor_1-related"/>
</dbReference>
<feature type="transmembrane region" description="Helical" evidence="6">
    <location>
        <begin position="386"/>
        <end position="404"/>
    </location>
</feature>
<dbReference type="ExpressionAtlas" id="A0A2K3DKC0">
    <property type="expression patterns" value="baseline"/>
</dbReference>
<keyword evidence="9" id="KW-1185">Reference proteome</keyword>
<feature type="transmembrane region" description="Helical" evidence="6">
    <location>
        <begin position="324"/>
        <end position="344"/>
    </location>
</feature>
<evidence type="ECO:0000313" key="8">
    <source>
        <dbReference type="EMBL" id="PNW80973.1"/>
    </source>
</evidence>
<dbReference type="OrthoDB" id="10683152at2759"/>
<feature type="transmembrane region" description="Helical" evidence="6">
    <location>
        <begin position="566"/>
        <end position="591"/>
    </location>
</feature>
<feature type="compositionally biased region" description="Low complexity" evidence="5">
    <location>
        <begin position="778"/>
        <end position="800"/>
    </location>
</feature>
<feature type="transmembrane region" description="Helical" evidence="6">
    <location>
        <begin position="416"/>
        <end position="438"/>
    </location>
</feature>
<protein>
    <recommendedName>
        <fullName evidence="7">Rhodanese domain-containing protein</fullName>
    </recommendedName>
</protein>
<feature type="compositionally biased region" description="Low complexity" evidence="5">
    <location>
        <begin position="15"/>
        <end position="25"/>
    </location>
</feature>
<feature type="region of interest" description="Disordered" evidence="5">
    <location>
        <begin position="1"/>
        <end position="107"/>
    </location>
</feature>
<dbReference type="PROSITE" id="PS50206">
    <property type="entry name" value="RHODANESE_3"/>
    <property type="match status" value="1"/>
</dbReference>
<feature type="region of interest" description="Disordered" evidence="5">
    <location>
        <begin position="765"/>
        <end position="806"/>
    </location>
</feature>